<dbReference type="AlphaFoldDB" id="A0A918MS64"/>
<protein>
    <submittedName>
        <fullName evidence="1">Uncharacterized protein</fullName>
    </submittedName>
</protein>
<accession>A0A918MS64</accession>
<dbReference type="Proteomes" id="UP000620224">
    <property type="component" value="Unassembled WGS sequence"/>
</dbReference>
<proteinExistence type="predicted"/>
<sequence>MSEGGRSREPVDEATVSTVTLPARRLSGQPCTLPEDAVEWGQALAALQHQALSNPRVAPFREQIALACERTAGAARRRPSGREDGRPV</sequence>
<comment type="caution">
    <text evidence="1">The sequence shown here is derived from an EMBL/GenBank/DDBJ whole genome shotgun (WGS) entry which is preliminary data.</text>
</comment>
<dbReference type="RefSeq" id="WP_229816129.1">
    <property type="nucleotide sequence ID" value="NZ_BMUE01000007.1"/>
</dbReference>
<reference evidence="1" key="1">
    <citation type="journal article" date="2014" name="Int. J. Syst. Evol. Microbiol.">
        <title>Complete genome sequence of Corynebacterium casei LMG S-19264T (=DSM 44701T), isolated from a smear-ripened cheese.</title>
        <authorList>
            <consortium name="US DOE Joint Genome Institute (JGI-PGF)"/>
            <person name="Walter F."/>
            <person name="Albersmeier A."/>
            <person name="Kalinowski J."/>
            <person name="Ruckert C."/>
        </authorList>
    </citation>
    <scope>NUCLEOTIDE SEQUENCE</scope>
    <source>
        <strain evidence="1">JCM 4490</strain>
    </source>
</reference>
<reference evidence="1" key="2">
    <citation type="submission" date="2020-09" db="EMBL/GenBank/DDBJ databases">
        <authorList>
            <person name="Sun Q."/>
            <person name="Ohkuma M."/>
        </authorList>
    </citation>
    <scope>NUCLEOTIDE SEQUENCE</scope>
    <source>
        <strain evidence="1">JCM 4490</strain>
    </source>
</reference>
<name>A0A918MS64_9ACTN</name>
<gene>
    <name evidence="1" type="ORF">GCM10010503_38600</name>
</gene>
<keyword evidence="2" id="KW-1185">Reference proteome</keyword>
<evidence type="ECO:0000313" key="2">
    <source>
        <dbReference type="Proteomes" id="UP000620224"/>
    </source>
</evidence>
<evidence type="ECO:0000313" key="1">
    <source>
        <dbReference type="EMBL" id="GGW57534.1"/>
    </source>
</evidence>
<organism evidence="1 2">
    <name type="scientific">Streptomyces lucensis JCM 4490</name>
    <dbReference type="NCBI Taxonomy" id="1306176"/>
    <lineage>
        <taxon>Bacteria</taxon>
        <taxon>Bacillati</taxon>
        <taxon>Actinomycetota</taxon>
        <taxon>Actinomycetes</taxon>
        <taxon>Kitasatosporales</taxon>
        <taxon>Streptomycetaceae</taxon>
        <taxon>Streptomyces</taxon>
    </lineage>
</organism>
<dbReference type="EMBL" id="BMUE01000007">
    <property type="protein sequence ID" value="GGW57534.1"/>
    <property type="molecule type" value="Genomic_DNA"/>
</dbReference>